<evidence type="ECO:0000313" key="1">
    <source>
        <dbReference type="EnsemblPlants" id="Solyc08g062160.1.1.1"/>
    </source>
</evidence>
<dbReference type="EnsemblPlants" id="Solyc08g062160.1.1">
    <property type="protein sequence ID" value="Solyc08g062160.1.1.1"/>
    <property type="gene ID" value="Solyc08g062160.1"/>
</dbReference>
<dbReference type="AlphaFoldDB" id="A0A3Q7HM96"/>
<accession>A0A3Q7HM96</accession>
<dbReference type="PaxDb" id="4081-Solyc08g062160.1.1"/>
<protein>
    <submittedName>
        <fullName evidence="1">Uncharacterized protein</fullName>
    </submittedName>
</protein>
<dbReference type="Gramene" id="Solyc08g062160.1.1">
    <property type="protein sequence ID" value="Solyc08g062160.1.1.1"/>
    <property type="gene ID" value="Solyc08g062160.1"/>
</dbReference>
<reference evidence="1" key="2">
    <citation type="submission" date="2019-01" db="UniProtKB">
        <authorList>
            <consortium name="EnsemblPlants"/>
        </authorList>
    </citation>
    <scope>IDENTIFICATION</scope>
    <source>
        <strain evidence="1">cv. Heinz 1706</strain>
    </source>
</reference>
<sequence length="96" mass="11054">MRRSVNSNAHDNRRRRFHTVWKIELLKDGVRDLNVAMDAIKRELRTLSRSFHTFSTQVLNALKNNKHGGADNNEGYGVDNIQGVVLVTFISLFLMQ</sequence>
<reference evidence="1" key="1">
    <citation type="journal article" date="2012" name="Nature">
        <title>The tomato genome sequence provides insights into fleshy fruit evolution.</title>
        <authorList>
            <consortium name="Tomato Genome Consortium"/>
        </authorList>
    </citation>
    <scope>NUCLEOTIDE SEQUENCE [LARGE SCALE GENOMIC DNA]</scope>
    <source>
        <strain evidence="1">cv. Heinz 1706</strain>
    </source>
</reference>
<proteinExistence type="predicted"/>
<dbReference type="Proteomes" id="UP000004994">
    <property type="component" value="Chromosome 8"/>
</dbReference>
<dbReference type="InParanoid" id="A0A3Q7HM96"/>
<organism evidence="1">
    <name type="scientific">Solanum lycopersicum</name>
    <name type="common">Tomato</name>
    <name type="synonym">Lycopersicon esculentum</name>
    <dbReference type="NCBI Taxonomy" id="4081"/>
    <lineage>
        <taxon>Eukaryota</taxon>
        <taxon>Viridiplantae</taxon>
        <taxon>Streptophyta</taxon>
        <taxon>Embryophyta</taxon>
        <taxon>Tracheophyta</taxon>
        <taxon>Spermatophyta</taxon>
        <taxon>Magnoliopsida</taxon>
        <taxon>eudicotyledons</taxon>
        <taxon>Gunneridae</taxon>
        <taxon>Pentapetalae</taxon>
        <taxon>asterids</taxon>
        <taxon>lamiids</taxon>
        <taxon>Solanales</taxon>
        <taxon>Solanaceae</taxon>
        <taxon>Solanoideae</taxon>
        <taxon>Solaneae</taxon>
        <taxon>Solanum</taxon>
        <taxon>Solanum subgen. Lycopersicon</taxon>
    </lineage>
</organism>
<name>A0A3Q7HM96_SOLLC</name>
<evidence type="ECO:0000313" key="2">
    <source>
        <dbReference type="Proteomes" id="UP000004994"/>
    </source>
</evidence>
<keyword evidence="2" id="KW-1185">Reference proteome</keyword>